<keyword evidence="2" id="KW-1185">Reference proteome</keyword>
<dbReference type="EMBL" id="JAFLVR010000008">
    <property type="protein sequence ID" value="MBO0451353.1"/>
    <property type="molecule type" value="Genomic_DNA"/>
</dbReference>
<comment type="caution">
    <text evidence="1">The sequence shown here is derived from an EMBL/GenBank/DDBJ whole genome shotgun (WGS) entry which is preliminary data.</text>
</comment>
<evidence type="ECO:0000313" key="1">
    <source>
        <dbReference type="EMBL" id="MBO0451353.1"/>
    </source>
</evidence>
<proteinExistence type="predicted"/>
<dbReference type="Gene3D" id="1.10.3210.10">
    <property type="entry name" value="Hypothetical protein af1432"/>
    <property type="match status" value="1"/>
</dbReference>
<name>A0ABS3HFJ1_9ENTE</name>
<dbReference type="SUPFAM" id="SSF109604">
    <property type="entry name" value="HD-domain/PDEase-like"/>
    <property type="match status" value="1"/>
</dbReference>
<gene>
    <name evidence="1" type="ORF">JZO85_03680</name>
</gene>
<reference evidence="1 2" key="1">
    <citation type="submission" date="2021-03" db="EMBL/GenBank/DDBJ databases">
        <title>Enterococcal diversity collection.</title>
        <authorList>
            <person name="Gilmore M.S."/>
            <person name="Schwartzman J."/>
            <person name="Van Tyne D."/>
            <person name="Martin M."/>
            <person name="Earl A.M."/>
            <person name="Manson A.L."/>
            <person name="Straub T."/>
            <person name="Salamzade R."/>
            <person name="Saavedra J."/>
            <person name="Lebreton F."/>
            <person name="Prichula J."/>
            <person name="Schaufler K."/>
            <person name="Gaca A."/>
            <person name="Sgardioli B."/>
            <person name="Wagenaar J."/>
            <person name="Strong T."/>
        </authorList>
    </citation>
    <scope>NUCLEOTIDE SEQUENCE [LARGE SCALE GENOMIC DNA]</scope>
    <source>
        <strain evidence="1 2">MJM16</strain>
    </source>
</reference>
<protein>
    <submittedName>
        <fullName evidence="1">GTP pyrophosphokinase</fullName>
    </submittedName>
</protein>
<sequence length="140" mass="16345">MLGLIDIAKELSKNAHQNQFDKAGQPYYLHPEKVASFVETDMEKAVAYLHDVLEDTETTVEDFRKAGISEEVVEAVVLLTHKKDEPYFDYLKKVKQNDLAREVKLADLKHNSDISRLENPSEKDFERLEKYKRARKFLME</sequence>
<organism evidence="1 2">
    <name type="scientific">Candidatus Enterococcus murrayae</name>
    <dbReference type="NCBI Taxonomy" id="2815321"/>
    <lineage>
        <taxon>Bacteria</taxon>
        <taxon>Bacillati</taxon>
        <taxon>Bacillota</taxon>
        <taxon>Bacilli</taxon>
        <taxon>Lactobacillales</taxon>
        <taxon>Enterococcaceae</taxon>
        <taxon>Enterococcus</taxon>
    </lineage>
</organism>
<accession>A0ABS3HFJ1</accession>
<evidence type="ECO:0000313" key="2">
    <source>
        <dbReference type="Proteomes" id="UP000664495"/>
    </source>
</evidence>
<dbReference type="Proteomes" id="UP000664495">
    <property type="component" value="Unassembled WGS sequence"/>
</dbReference>